<organism evidence="2">
    <name type="scientific">Sesamum latifolium</name>
    <dbReference type="NCBI Taxonomy" id="2727402"/>
    <lineage>
        <taxon>Eukaryota</taxon>
        <taxon>Viridiplantae</taxon>
        <taxon>Streptophyta</taxon>
        <taxon>Embryophyta</taxon>
        <taxon>Tracheophyta</taxon>
        <taxon>Spermatophyta</taxon>
        <taxon>Magnoliopsida</taxon>
        <taxon>eudicotyledons</taxon>
        <taxon>Gunneridae</taxon>
        <taxon>Pentapetalae</taxon>
        <taxon>asterids</taxon>
        <taxon>lamiids</taxon>
        <taxon>Lamiales</taxon>
        <taxon>Pedaliaceae</taxon>
        <taxon>Sesamum</taxon>
    </lineage>
</organism>
<gene>
    <name evidence="2" type="ORF">Slati_2822400</name>
</gene>
<evidence type="ECO:0000256" key="1">
    <source>
        <dbReference type="SAM" id="MobiDB-lite"/>
    </source>
</evidence>
<sequence length="149" mass="16631">MQVSSWSKHLWILASLAVGVAVVVFMAPKASSTFSFNSNSLQEYLRSRFPDHRDDAGRLDTPAANADGLFMDDEPDENLERSEEGYRNATRSGKPEKRYSDLEMVEVDLVHARAAIREAIMNGGNQTDDPDYVPNGPMYWNPKSSIGSF</sequence>
<comment type="caution">
    <text evidence="2">The sequence shown here is derived from an EMBL/GenBank/DDBJ whole genome shotgun (WGS) entry which is preliminary data.</text>
</comment>
<dbReference type="EMBL" id="JACGWN010000010">
    <property type="protein sequence ID" value="KAL0426476.1"/>
    <property type="molecule type" value="Genomic_DNA"/>
</dbReference>
<feature type="region of interest" description="Disordered" evidence="1">
    <location>
        <begin position="51"/>
        <end position="97"/>
    </location>
</feature>
<protein>
    <submittedName>
        <fullName evidence="2">Uncharacterized protein</fullName>
    </submittedName>
</protein>
<dbReference type="AlphaFoldDB" id="A0AAW2VFN2"/>
<name>A0AAW2VFN2_9LAMI</name>
<reference evidence="2" key="1">
    <citation type="submission" date="2020-06" db="EMBL/GenBank/DDBJ databases">
        <authorList>
            <person name="Li T."/>
            <person name="Hu X."/>
            <person name="Zhang T."/>
            <person name="Song X."/>
            <person name="Zhang H."/>
            <person name="Dai N."/>
            <person name="Sheng W."/>
            <person name="Hou X."/>
            <person name="Wei L."/>
        </authorList>
    </citation>
    <scope>NUCLEOTIDE SEQUENCE</scope>
    <source>
        <strain evidence="2">KEN1</strain>
        <tissue evidence="2">Leaf</tissue>
    </source>
</reference>
<reference evidence="2" key="2">
    <citation type="journal article" date="2024" name="Plant">
        <title>Genomic evolution and insights into agronomic trait innovations of Sesamum species.</title>
        <authorList>
            <person name="Miao H."/>
            <person name="Wang L."/>
            <person name="Qu L."/>
            <person name="Liu H."/>
            <person name="Sun Y."/>
            <person name="Le M."/>
            <person name="Wang Q."/>
            <person name="Wei S."/>
            <person name="Zheng Y."/>
            <person name="Lin W."/>
            <person name="Duan Y."/>
            <person name="Cao H."/>
            <person name="Xiong S."/>
            <person name="Wang X."/>
            <person name="Wei L."/>
            <person name="Li C."/>
            <person name="Ma Q."/>
            <person name="Ju M."/>
            <person name="Zhao R."/>
            <person name="Li G."/>
            <person name="Mu C."/>
            <person name="Tian Q."/>
            <person name="Mei H."/>
            <person name="Zhang T."/>
            <person name="Gao T."/>
            <person name="Zhang H."/>
        </authorList>
    </citation>
    <scope>NUCLEOTIDE SEQUENCE</scope>
    <source>
        <strain evidence="2">KEN1</strain>
    </source>
</reference>
<accession>A0AAW2VFN2</accession>
<proteinExistence type="predicted"/>
<evidence type="ECO:0000313" key="2">
    <source>
        <dbReference type="EMBL" id="KAL0426476.1"/>
    </source>
</evidence>